<dbReference type="InterPro" id="IPR037401">
    <property type="entry name" value="SnoaL-like"/>
</dbReference>
<dbReference type="Proteomes" id="UP001163293">
    <property type="component" value="Chromosome"/>
</dbReference>
<sequence length="158" mass="17527">MTLTDDAGAGPLAVIHRLLEATNKHDLESLAECFAPGYVNETPAHPTRGFTGRDTIRSNWEQLFTGVPDIKVRMVSHSVSADQVWTELHMQGAWRDGTPHELTGVVIFGVEEHAINSARFYMEPVEHLPRVVDTTDRVSHRVTHGRPATREAPAEAAR</sequence>
<dbReference type="InterPro" id="IPR032710">
    <property type="entry name" value="NTF2-like_dom_sf"/>
</dbReference>
<feature type="region of interest" description="Disordered" evidence="1">
    <location>
        <begin position="137"/>
        <end position="158"/>
    </location>
</feature>
<dbReference type="RefSeq" id="WP_182264008.1">
    <property type="nucleotide sequence ID" value="NZ_CP043010.1"/>
</dbReference>
<feature type="domain" description="SnoaL-like" evidence="2">
    <location>
        <begin position="16"/>
        <end position="115"/>
    </location>
</feature>
<dbReference type="EMBL" id="CP101185">
    <property type="protein sequence ID" value="UYV97190.1"/>
    <property type="molecule type" value="Genomic_DNA"/>
</dbReference>
<keyword evidence="4" id="KW-1185">Reference proteome</keyword>
<name>A0AAX3EGI5_PAEUR</name>
<accession>A0AAX3EGI5</accession>
<dbReference type="Pfam" id="PF12680">
    <property type="entry name" value="SnoaL_2"/>
    <property type="match status" value="1"/>
</dbReference>
<evidence type="ECO:0000313" key="4">
    <source>
        <dbReference type="Proteomes" id="UP001163293"/>
    </source>
</evidence>
<dbReference type="SUPFAM" id="SSF54427">
    <property type="entry name" value="NTF2-like"/>
    <property type="match status" value="1"/>
</dbReference>
<evidence type="ECO:0000256" key="1">
    <source>
        <dbReference type="SAM" id="MobiDB-lite"/>
    </source>
</evidence>
<dbReference type="AlphaFoldDB" id="A0AAX3EGI5"/>
<evidence type="ECO:0000259" key="2">
    <source>
        <dbReference type="Pfam" id="PF12680"/>
    </source>
</evidence>
<evidence type="ECO:0000313" key="3">
    <source>
        <dbReference type="EMBL" id="UYV97190.1"/>
    </source>
</evidence>
<dbReference type="Gene3D" id="3.10.450.50">
    <property type="match status" value="1"/>
</dbReference>
<proteinExistence type="predicted"/>
<reference evidence="3" key="1">
    <citation type="submission" date="2022-07" db="EMBL/GenBank/DDBJ databases">
        <authorList>
            <person name="Wu T."/>
        </authorList>
    </citation>
    <scope>NUCLEOTIDE SEQUENCE</scope>
    <source>
        <strain evidence="3">SD-1</strain>
    </source>
</reference>
<gene>
    <name evidence="3" type="ORF">NL394_19440</name>
</gene>
<protein>
    <submittedName>
        <fullName evidence="3">Nuclear transport factor 2 family protein</fullName>
    </submittedName>
</protein>
<organism evidence="3 4">
    <name type="scientific">Paenarthrobacter ureafaciens</name>
    <dbReference type="NCBI Taxonomy" id="37931"/>
    <lineage>
        <taxon>Bacteria</taxon>
        <taxon>Bacillati</taxon>
        <taxon>Actinomycetota</taxon>
        <taxon>Actinomycetes</taxon>
        <taxon>Micrococcales</taxon>
        <taxon>Micrococcaceae</taxon>
        <taxon>Paenarthrobacter</taxon>
    </lineage>
</organism>
<feature type="compositionally biased region" description="Basic and acidic residues" evidence="1">
    <location>
        <begin position="148"/>
        <end position="158"/>
    </location>
</feature>